<evidence type="ECO:0000256" key="6">
    <source>
        <dbReference type="SAM" id="MobiDB-lite"/>
    </source>
</evidence>
<evidence type="ECO:0000256" key="2">
    <source>
        <dbReference type="ARBA" id="ARBA00022771"/>
    </source>
</evidence>
<feature type="region of interest" description="Disordered" evidence="6">
    <location>
        <begin position="400"/>
        <end position="454"/>
    </location>
</feature>
<sequence length="454" mass="50322">MASGTGDNAIDLRSLEAVSEYNKNLMCLVCHCPFITPTRLRCDHIFCRSCLDDCIKSSSDMNQFTQPSEFLCPTCRTPTNATYTTVPRLVVAMCDDILVKCPYHAEGCTETIQRGHAQVHVDKYCEYRWMPCPDAQCEKKIRKKDLGSEDRCLHTLVDCGQCGESVMELDFEAHATNLCPQIEMTCPDCEEVYYKVNQQEHKDSCLKATAPCKASKYGCVTRLLKTELKDHEESCPLARLGPYLESQAARLETMDSTIRQLKQQNSFLEDSIASLRSAISQTNSRPPSRVQLTSNSGTENANLPVPELNRSVSPSRDALASSPTINSSAPYHSNTTTYLLSIHEALREEVLQLTSTVADLEARTNISMMNDTLRVREDMAHLTAGLNTVRMQVHLLMNSRIHQSQRTPINARPGSSSNGGGMDGASGQTRMPSTAGPEPRGRRPSDSGWEGTKL</sequence>
<dbReference type="PROSITE" id="PS50089">
    <property type="entry name" value="ZF_RING_2"/>
    <property type="match status" value="1"/>
</dbReference>
<feature type="coiled-coil region" evidence="5">
    <location>
        <begin position="244"/>
        <end position="278"/>
    </location>
</feature>
<evidence type="ECO:0000313" key="9">
    <source>
        <dbReference type="EMBL" id="EZF49581.1"/>
    </source>
</evidence>
<reference evidence="9" key="1">
    <citation type="submission" date="2014-02" db="EMBL/GenBank/DDBJ databases">
        <title>The Genome Sequence of Trichophyton rubrum (morphotype fischeri) CBS 288.86.</title>
        <authorList>
            <consortium name="The Broad Institute Genomics Platform"/>
            <person name="Cuomo C.A."/>
            <person name="White T.C."/>
            <person name="Graser Y."/>
            <person name="Martinez-Rossi N."/>
            <person name="Heitman J."/>
            <person name="Young S.K."/>
            <person name="Zeng Q."/>
            <person name="Gargeya S."/>
            <person name="Abouelleil A."/>
            <person name="Alvarado L."/>
            <person name="Chapman S.B."/>
            <person name="Gainer-Dewar J."/>
            <person name="Goldberg J."/>
            <person name="Griggs A."/>
            <person name="Gujja S."/>
            <person name="Hansen M."/>
            <person name="Howarth C."/>
            <person name="Imamovic A."/>
            <person name="Larimer J."/>
            <person name="Martinez D."/>
            <person name="Murphy C."/>
            <person name="Pearson M.D."/>
            <person name="Persinoti G."/>
            <person name="Poon T."/>
            <person name="Priest M."/>
            <person name="Roberts A.D."/>
            <person name="Saif S."/>
            <person name="Shea T.D."/>
            <person name="Sykes S.N."/>
            <person name="Wortman J."/>
            <person name="Nusbaum C."/>
            <person name="Birren B."/>
        </authorList>
    </citation>
    <scope>NUCLEOTIDE SEQUENCE [LARGE SCALE GENOMIC DNA]</scope>
    <source>
        <strain evidence="9">CBS 288.86</strain>
    </source>
</reference>
<proteinExistence type="predicted"/>
<dbReference type="PROSITE" id="PS00518">
    <property type="entry name" value="ZF_RING_1"/>
    <property type="match status" value="1"/>
</dbReference>
<dbReference type="HOGENOM" id="CLU_019709_1_1_1"/>
<feature type="domain" description="RING-type" evidence="7">
    <location>
        <begin position="27"/>
        <end position="76"/>
    </location>
</feature>
<accession>A0A022VU68</accession>
<dbReference type="PANTHER" id="PTHR10131">
    <property type="entry name" value="TNF RECEPTOR ASSOCIATED FACTOR"/>
    <property type="match status" value="1"/>
</dbReference>
<dbReference type="EMBL" id="KK207901">
    <property type="protein sequence ID" value="EZF49581.1"/>
    <property type="molecule type" value="Genomic_DNA"/>
</dbReference>
<dbReference type="PANTHER" id="PTHR10131:SF94">
    <property type="entry name" value="TNF RECEPTOR-ASSOCIATED FACTOR 4"/>
    <property type="match status" value="1"/>
</dbReference>
<evidence type="ECO:0000256" key="4">
    <source>
        <dbReference type="PROSITE-ProRule" id="PRU00207"/>
    </source>
</evidence>
<feature type="compositionally biased region" description="Polar residues" evidence="6">
    <location>
        <begin position="400"/>
        <end position="416"/>
    </location>
</feature>
<name>A0A022VU68_TRIRU</name>
<dbReference type="SUPFAM" id="SSF57850">
    <property type="entry name" value="RING/U-box"/>
    <property type="match status" value="1"/>
</dbReference>
<feature type="region of interest" description="Disordered" evidence="6">
    <location>
        <begin position="279"/>
        <end position="328"/>
    </location>
</feature>
<evidence type="ECO:0000256" key="3">
    <source>
        <dbReference type="ARBA" id="ARBA00022833"/>
    </source>
</evidence>
<dbReference type="Proteomes" id="UP000023758">
    <property type="component" value="Unassembled WGS sequence"/>
</dbReference>
<keyword evidence="1 4" id="KW-0479">Metal-binding</keyword>
<protein>
    <recommendedName>
        <fullName evidence="10">RING-type domain-containing protein</fullName>
    </recommendedName>
</protein>
<dbReference type="SUPFAM" id="SSF49599">
    <property type="entry name" value="TRAF domain-like"/>
    <property type="match status" value="1"/>
</dbReference>
<evidence type="ECO:0008006" key="10">
    <source>
        <dbReference type="Google" id="ProtNLM"/>
    </source>
</evidence>
<dbReference type="OrthoDB" id="1630758at2759"/>
<dbReference type="Gene3D" id="3.30.40.10">
    <property type="entry name" value="Zinc/RING finger domain, C3HC4 (zinc finger)"/>
    <property type="match status" value="4"/>
</dbReference>
<evidence type="ECO:0000259" key="7">
    <source>
        <dbReference type="PROSITE" id="PS50089"/>
    </source>
</evidence>
<dbReference type="InterPro" id="IPR013083">
    <property type="entry name" value="Znf_RING/FYVE/PHD"/>
</dbReference>
<dbReference type="PROSITE" id="PS50145">
    <property type="entry name" value="ZF_TRAF"/>
    <property type="match status" value="1"/>
</dbReference>
<keyword evidence="5" id="KW-0175">Coiled coil</keyword>
<dbReference type="InterPro" id="IPR001293">
    <property type="entry name" value="Znf_TRAF"/>
</dbReference>
<keyword evidence="2 4" id="KW-0863">Zinc-finger</keyword>
<feature type="compositionally biased region" description="Polar residues" evidence="6">
    <location>
        <begin position="279"/>
        <end position="301"/>
    </location>
</feature>
<evidence type="ECO:0000256" key="1">
    <source>
        <dbReference type="ARBA" id="ARBA00022723"/>
    </source>
</evidence>
<keyword evidence="3 4" id="KW-0862">Zinc</keyword>
<dbReference type="InterPro" id="IPR001841">
    <property type="entry name" value="Znf_RING"/>
</dbReference>
<evidence type="ECO:0000259" key="8">
    <source>
        <dbReference type="PROSITE" id="PS50145"/>
    </source>
</evidence>
<organism evidence="9">
    <name type="scientific">Trichophyton rubrum CBS 288.86</name>
    <dbReference type="NCBI Taxonomy" id="1215330"/>
    <lineage>
        <taxon>Eukaryota</taxon>
        <taxon>Fungi</taxon>
        <taxon>Dikarya</taxon>
        <taxon>Ascomycota</taxon>
        <taxon>Pezizomycotina</taxon>
        <taxon>Eurotiomycetes</taxon>
        <taxon>Eurotiomycetidae</taxon>
        <taxon>Onygenales</taxon>
        <taxon>Arthrodermataceae</taxon>
        <taxon>Trichophyton</taxon>
    </lineage>
</organism>
<dbReference type="AlphaFoldDB" id="A0A022VU68"/>
<feature type="zinc finger region" description="TRAF-type" evidence="4">
    <location>
        <begin position="173"/>
        <end position="229"/>
    </location>
</feature>
<evidence type="ECO:0000256" key="5">
    <source>
        <dbReference type="SAM" id="Coils"/>
    </source>
</evidence>
<dbReference type="InterPro" id="IPR017907">
    <property type="entry name" value="Znf_RING_CS"/>
</dbReference>
<gene>
    <name evidence="9" type="ORF">H103_06962</name>
</gene>
<dbReference type="SMART" id="SM00184">
    <property type="entry name" value="RING"/>
    <property type="match status" value="1"/>
</dbReference>
<feature type="domain" description="TRAF-type" evidence="8">
    <location>
        <begin position="173"/>
        <end position="229"/>
    </location>
</feature>
<dbReference type="GO" id="GO:0008270">
    <property type="term" value="F:zinc ion binding"/>
    <property type="evidence" value="ECO:0007669"/>
    <property type="project" value="UniProtKB-KW"/>
</dbReference>
<dbReference type="Pfam" id="PF02176">
    <property type="entry name" value="zf-TRAF"/>
    <property type="match status" value="1"/>
</dbReference>